<dbReference type="InterPro" id="IPR045275">
    <property type="entry name" value="MscS_archaea/bacteria_type"/>
</dbReference>
<proteinExistence type="inferred from homology"/>
<evidence type="ECO:0000256" key="3">
    <source>
        <dbReference type="ARBA" id="ARBA00022475"/>
    </source>
</evidence>
<dbReference type="PROSITE" id="PS50914">
    <property type="entry name" value="BON"/>
    <property type="match status" value="1"/>
</dbReference>
<dbReference type="InterPro" id="IPR006686">
    <property type="entry name" value="MscS_channel_CS"/>
</dbReference>
<reference evidence="11" key="1">
    <citation type="submission" date="2020-05" db="EMBL/GenBank/DDBJ databases">
        <title>Nod-independent and nitrogen-fixing Bradyrhizobium aeschynomene sp. nov. isolated from nodules of Aeschynomene indica.</title>
        <authorList>
            <person name="Zhang Z."/>
        </authorList>
    </citation>
    <scope>NUCLEOTIDE SEQUENCE</scope>
    <source>
        <strain evidence="11">83012</strain>
    </source>
</reference>
<evidence type="ECO:0000256" key="1">
    <source>
        <dbReference type="ARBA" id="ARBA00004651"/>
    </source>
</evidence>
<evidence type="ECO:0000256" key="9">
    <source>
        <dbReference type="SAM" id="SignalP"/>
    </source>
</evidence>
<keyword evidence="6 7" id="KW-0472">Membrane</keyword>
<evidence type="ECO:0000256" key="4">
    <source>
        <dbReference type="ARBA" id="ARBA00022692"/>
    </source>
</evidence>
<comment type="similarity">
    <text evidence="2 7">Belongs to the MscS (TC 1.A.23) family.</text>
</comment>
<evidence type="ECO:0000313" key="11">
    <source>
        <dbReference type="EMBL" id="NPU63633.1"/>
    </source>
</evidence>
<evidence type="ECO:0000259" key="10">
    <source>
        <dbReference type="PROSITE" id="PS50914"/>
    </source>
</evidence>
<evidence type="ECO:0000256" key="5">
    <source>
        <dbReference type="ARBA" id="ARBA00022989"/>
    </source>
</evidence>
<dbReference type="InterPro" id="IPR007055">
    <property type="entry name" value="BON_dom"/>
</dbReference>
<comment type="subunit">
    <text evidence="7">Homoheptamer.</text>
</comment>
<keyword evidence="3" id="KW-1003">Cell membrane</keyword>
<dbReference type="Proteomes" id="UP000886476">
    <property type="component" value="Unassembled WGS sequence"/>
</dbReference>
<name>A0ABX2C5R0_9BRAD</name>
<dbReference type="InterPro" id="IPR011066">
    <property type="entry name" value="MscS_channel_C_sf"/>
</dbReference>
<dbReference type="RefSeq" id="WP_172109753.1">
    <property type="nucleotide sequence ID" value="NZ_JABFDN010000001.1"/>
</dbReference>
<keyword evidence="9" id="KW-0732">Signal</keyword>
<dbReference type="Gene3D" id="2.30.30.60">
    <property type="match status" value="1"/>
</dbReference>
<dbReference type="PROSITE" id="PS01246">
    <property type="entry name" value="UPF0003"/>
    <property type="match status" value="1"/>
</dbReference>
<keyword evidence="7" id="KW-0997">Cell inner membrane</keyword>
<dbReference type="InterPro" id="IPR010920">
    <property type="entry name" value="LSM_dom_sf"/>
</dbReference>
<keyword evidence="7" id="KW-0813">Transport</keyword>
<evidence type="ECO:0000313" key="12">
    <source>
        <dbReference type="Proteomes" id="UP000886476"/>
    </source>
</evidence>
<feature type="region of interest" description="Disordered" evidence="8">
    <location>
        <begin position="405"/>
        <end position="462"/>
    </location>
</feature>
<dbReference type="SUPFAM" id="SSF82689">
    <property type="entry name" value="Mechanosensitive channel protein MscS (YggB), C-terminal domain"/>
    <property type="match status" value="1"/>
</dbReference>
<feature type="transmembrane region" description="Helical" evidence="7">
    <location>
        <begin position="142"/>
        <end position="167"/>
    </location>
</feature>
<feature type="chain" id="PRO_5047072503" description="Small-conductance mechanosensitive channel" evidence="9">
    <location>
        <begin position="23"/>
        <end position="462"/>
    </location>
</feature>
<evidence type="ECO:0000256" key="7">
    <source>
        <dbReference type="RuleBase" id="RU369025"/>
    </source>
</evidence>
<dbReference type="EMBL" id="JABFDN010000001">
    <property type="protein sequence ID" value="NPU63633.1"/>
    <property type="molecule type" value="Genomic_DNA"/>
</dbReference>
<accession>A0ABX2C5R0</accession>
<dbReference type="Pfam" id="PF00924">
    <property type="entry name" value="MS_channel_2nd"/>
    <property type="match status" value="1"/>
</dbReference>
<evidence type="ECO:0000256" key="6">
    <source>
        <dbReference type="ARBA" id="ARBA00023136"/>
    </source>
</evidence>
<dbReference type="Pfam" id="PF21082">
    <property type="entry name" value="MS_channel_3rd"/>
    <property type="match status" value="1"/>
</dbReference>
<evidence type="ECO:0000256" key="8">
    <source>
        <dbReference type="SAM" id="MobiDB-lite"/>
    </source>
</evidence>
<dbReference type="Gene3D" id="3.30.70.100">
    <property type="match status" value="1"/>
</dbReference>
<keyword evidence="4 7" id="KW-0812">Transmembrane</keyword>
<dbReference type="SUPFAM" id="SSF50182">
    <property type="entry name" value="Sm-like ribonucleoproteins"/>
    <property type="match status" value="1"/>
</dbReference>
<organism evidence="11 12">
    <name type="scientific">Bradyrhizobium aeschynomenes</name>
    <dbReference type="NCBI Taxonomy" id="2734909"/>
    <lineage>
        <taxon>Bacteria</taxon>
        <taxon>Pseudomonadati</taxon>
        <taxon>Pseudomonadota</taxon>
        <taxon>Alphaproteobacteria</taxon>
        <taxon>Hyphomicrobiales</taxon>
        <taxon>Nitrobacteraceae</taxon>
        <taxon>Bradyrhizobium</taxon>
    </lineage>
</organism>
<dbReference type="InterPro" id="IPR023408">
    <property type="entry name" value="MscS_beta-dom_sf"/>
</dbReference>
<feature type="transmembrane region" description="Helical" evidence="7">
    <location>
        <begin position="207"/>
        <end position="228"/>
    </location>
</feature>
<dbReference type="InterPro" id="IPR049278">
    <property type="entry name" value="MS_channel_C"/>
</dbReference>
<feature type="signal peptide" evidence="9">
    <location>
        <begin position="1"/>
        <end position="22"/>
    </location>
</feature>
<feature type="domain" description="BON" evidence="10">
    <location>
        <begin position="53"/>
        <end position="119"/>
    </location>
</feature>
<sequence length="462" mass="49919">MPACAAGSVGRFWCVFVLTASAATAQTAEPVPPTIGADDQAVSKQVEVAPVADDRAIANRIQRILRSTDWFQNPRVSVRDGVVFLEGTTKTQAHGRWASALARNTKGTVAVVNRIEIDGDAGSTFGRAGEEFVRTYRQALLLWPWILIAGVIMLITWLVGRLFAHLARRFLASRISSSLLLGVIARLFSIPVFLLGAYFVLQVAGLTRLALTVLGGTGLFGIIVGFAFRDIAENFLSSILLSIRNPFGTGDLIEVAGNMGIVQNLNMRSTVLLTLDGIYVQIPNAIVFKSTITNYSSASCRRANFAVGISYESSTTRAQILVADVLKQHPAVLDTPEPLVLVEELGMATVNLRIYYWFVSATYSPIKINSALLRLTKDALLGGGIELPDAAREVVFPRGVPLVQMGDGQGEKMSEHPVPSDPAEEWHSATIGEGGLRNESAEVSERSKDGRVPEAKENLLKS</sequence>
<comment type="function">
    <text evidence="7">Mechanosensitive channel that participates in the regulation of osmotic pressure changes within the cell, opening in response to stretch forces in the membrane lipid bilayer, without the need for other proteins. Contributes to normal resistance to hypoosmotic shock. Forms an ion channel of 1.0 nanosiemens conductance with a slight preference for anions.</text>
</comment>
<dbReference type="Pfam" id="PF04972">
    <property type="entry name" value="BON"/>
    <property type="match status" value="1"/>
</dbReference>
<protein>
    <recommendedName>
        <fullName evidence="7">Small-conductance mechanosensitive channel</fullName>
    </recommendedName>
</protein>
<feature type="transmembrane region" description="Helical" evidence="7">
    <location>
        <begin position="179"/>
        <end position="201"/>
    </location>
</feature>
<comment type="subcellular location">
    <subcellularLocation>
        <location evidence="7">Cell inner membrane</location>
        <topology evidence="7">Multi-pass membrane protein</topology>
    </subcellularLocation>
    <subcellularLocation>
        <location evidence="1">Cell membrane</location>
        <topology evidence="1">Multi-pass membrane protein</topology>
    </subcellularLocation>
</comment>
<feature type="compositionally biased region" description="Basic and acidic residues" evidence="8">
    <location>
        <begin position="439"/>
        <end position="462"/>
    </location>
</feature>
<dbReference type="PANTHER" id="PTHR30221:SF1">
    <property type="entry name" value="SMALL-CONDUCTANCE MECHANOSENSITIVE CHANNEL"/>
    <property type="match status" value="1"/>
</dbReference>
<keyword evidence="12" id="KW-1185">Reference proteome</keyword>
<keyword evidence="7" id="KW-0406">Ion transport</keyword>
<evidence type="ECO:0000256" key="2">
    <source>
        <dbReference type="ARBA" id="ARBA00008017"/>
    </source>
</evidence>
<keyword evidence="7" id="KW-0407">Ion channel</keyword>
<comment type="caution">
    <text evidence="11">The sequence shown here is derived from an EMBL/GenBank/DDBJ whole genome shotgun (WGS) entry which is preliminary data.</text>
</comment>
<keyword evidence="5 7" id="KW-1133">Transmembrane helix</keyword>
<dbReference type="Gene3D" id="1.10.287.1260">
    <property type="match status" value="1"/>
</dbReference>
<dbReference type="Gene3D" id="3.30.1340.30">
    <property type="match status" value="1"/>
</dbReference>
<gene>
    <name evidence="11" type="ORF">HL667_01325</name>
</gene>
<dbReference type="InterPro" id="IPR006685">
    <property type="entry name" value="MscS_channel_2nd"/>
</dbReference>
<comment type="caution">
    <text evidence="7">Lacks conserved residue(s) required for the propagation of feature annotation.</text>
</comment>
<dbReference type="PANTHER" id="PTHR30221">
    <property type="entry name" value="SMALL-CONDUCTANCE MECHANOSENSITIVE CHANNEL"/>
    <property type="match status" value="1"/>
</dbReference>